<dbReference type="AlphaFoldDB" id="A0A7D9LS55"/>
<gene>
    <name evidence="2" type="ORF">PACLA_8A022795</name>
</gene>
<feature type="compositionally biased region" description="Basic and acidic residues" evidence="1">
    <location>
        <begin position="95"/>
        <end position="104"/>
    </location>
</feature>
<feature type="compositionally biased region" description="Low complexity" evidence="1">
    <location>
        <begin position="130"/>
        <end position="166"/>
    </location>
</feature>
<dbReference type="EMBL" id="CACRXK020023523">
    <property type="protein sequence ID" value="CAB4037838.1"/>
    <property type="molecule type" value="Genomic_DNA"/>
</dbReference>
<sequence length="166" mass="18725">AFKTYVKSRKVQEKRKESDSKREKLGKCIRCLEKPPWSTKIKAKLMEAMHMDYMSSEESEHERESPYKTKQYIVRPLTWKSNELKRFKKKLDKGHLDSLPELIKKQALPRSVGAPSSRGMPDNCPEWACNQSSSANSSLQSPLSTSSTSSPLNSSTPSSGNGSNDE</sequence>
<evidence type="ECO:0000313" key="2">
    <source>
        <dbReference type="EMBL" id="CAB4037838.1"/>
    </source>
</evidence>
<feature type="region of interest" description="Disordered" evidence="1">
    <location>
        <begin position="1"/>
        <end position="22"/>
    </location>
</feature>
<name>A0A7D9LS55_PARCT</name>
<accession>A0A7D9LS55</accession>
<evidence type="ECO:0000313" key="3">
    <source>
        <dbReference type="Proteomes" id="UP001152795"/>
    </source>
</evidence>
<reference evidence="2" key="1">
    <citation type="submission" date="2020-04" db="EMBL/GenBank/DDBJ databases">
        <authorList>
            <person name="Alioto T."/>
            <person name="Alioto T."/>
            <person name="Gomez Garrido J."/>
        </authorList>
    </citation>
    <scope>NUCLEOTIDE SEQUENCE</scope>
    <source>
        <strain evidence="2">A484AB</strain>
    </source>
</reference>
<proteinExistence type="predicted"/>
<feature type="non-terminal residue" evidence="2">
    <location>
        <position position="166"/>
    </location>
</feature>
<protein>
    <submittedName>
        <fullName evidence="2">Uncharacterized protein</fullName>
    </submittedName>
</protein>
<comment type="caution">
    <text evidence="2">The sequence shown here is derived from an EMBL/GenBank/DDBJ whole genome shotgun (WGS) entry which is preliminary data.</text>
</comment>
<feature type="region of interest" description="Disordered" evidence="1">
    <location>
        <begin position="95"/>
        <end position="166"/>
    </location>
</feature>
<feature type="compositionally biased region" description="Basic and acidic residues" evidence="1">
    <location>
        <begin position="10"/>
        <end position="22"/>
    </location>
</feature>
<evidence type="ECO:0000256" key="1">
    <source>
        <dbReference type="SAM" id="MobiDB-lite"/>
    </source>
</evidence>
<dbReference type="Proteomes" id="UP001152795">
    <property type="component" value="Unassembled WGS sequence"/>
</dbReference>
<dbReference type="OrthoDB" id="5965964at2759"/>
<organism evidence="2 3">
    <name type="scientific">Paramuricea clavata</name>
    <name type="common">Red gorgonian</name>
    <name type="synonym">Violescent sea-whip</name>
    <dbReference type="NCBI Taxonomy" id="317549"/>
    <lineage>
        <taxon>Eukaryota</taxon>
        <taxon>Metazoa</taxon>
        <taxon>Cnidaria</taxon>
        <taxon>Anthozoa</taxon>
        <taxon>Octocorallia</taxon>
        <taxon>Malacalcyonacea</taxon>
        <taxon>Plexauridae</taxon>
        <taxon>Paramuricea</taxon>
    </lineage>
</organism>
<keyword evidence="3" id="KW-1185">Reference proteome</keyword>